<dbReference type="PANTHER" id="PTHR46082:SF6">
    <property type="entry name" value="AAA+ ATPASE DOMAIN-CONTAINING PROTEIN-RELATED"/>
    <property type="match status" value="1"/>
</dbReference>
<dbReference type="InterPro" id="IPR011990">
    <property type="entry name" value="TPR-like_helical_dom_sf"/>
</dbReference>
<dbReference type="EMBL" id="CP048711">
    <property type="protein sequence ID" value="QIB64093.1"/>
    <property type="molecule type" value="Genomic_DNA"/>
</dbReference>
<keyword evidence="2" id="KW-1185">Reference proteome</keyword>
<evidence type="ECO:0000313" key="2">
    <source>
        <dbReference type="Proteomes" id="UP000477680"/>
    </source>
</evidence>
<dbReference type="InterPro" id="IPR053137">
    <property type="entry name" value="NLR-like"/>
</dbReference>
<dbReference type="PANTHER" id="PTHR46082">
    <property type="entry name" value="ATP/GTP-BINDING PROTEIN-RELATED"/>
    <property type="match status" value="1"/>
</dbReference>
<dbReference type="Proteomes" id="UP000477680">
    <property type="component" value="Chromosome"/>
</dbReference>
<protein>
    <submittedName>
        <fullName evidence="1">Tetratricopeptide repeat protein</fullName>
    </submittedName>
</protein>
<organism evidence="1 2">
    <name type="scientific">Kineobactrum salinum</name>
    <dbReference type="NCBI Taxonomy" id="2708301"/>
    <lineage>
        <taxon>Bacteria</taxon>
        <taxon>Pseudomonadati</taxon>
        <taxon>Pseudomonadota</taxon>
        <taxon>Gammaproteobacteria</taxon>
        <taxon>Cellvibrionales</taxon>
        <taxon>Halieaceae</taxon>
        <taxon>Kineobactrum</taxon>
    </lineage>
</organism>
<dbReference type="Gene3D" id="1.25.40.10">
    <property type="entry name" value="Tetratricopeptide repeat domain"/>
    <property type="match status" value="2"/>
</dbReference>
<name>A0A6C0TX47_9GAMM</name>
<dbReference type="Pfam" id="PF13424">
    <property type="entry name" value="TPR_12"/>
    <property type="match status" value="2"/>
</dbReference>
<sequence>MRLTTGRVFDSLGELNAASAHLQRAAELFERELGSSHPQTLASRYQLAITLSNASDYEQAAAVLGAADSDALVAGSNPEAELAAARAWGRWYLLQGRAAEAAPELEKAALAQRQLQPNDLQTLHEIRSDQAQAYNHMGRAEEAVALLQELQQPQYRRAASPARKASTDFLLGAALLYAERYGEAEAVLLNASGALDKIYGEDSVQSARARSALGNLYFTIGRAPEALPMLIAARATLCKLYGPQHQVCLQHHGNEGIARLQLGEDRQARQQLELAHGGFRERFGDSFTGTQVLAYYLAATLLAAGETEQAATLIGGLDPAILASGSPGAHWGARVGALAATLLLLRGQVDEAVRQLREAVAAMEAAQLQPWILAPFREYLRSGEAMLQAANKS</sequence>
<dbReference type="SUPFAM" id="SSF48452">
    <property type="entry name" value="TPR-like"/>
    <property type="match status" value="2"/>
</dbReference>
<accession>A0A6C0TX47</accession>
<evidence type="ECO:0000313" key="1">
    <source>
        <dbReference type="EMBL" id="QIB64093.1"/>
    </source>
</evidence>
<dbReference type="AlphaFoldDB" id="A0A6C0TX47"/>
<dbReference type="KEGG" id="kim:G3T16_00320"/>
<reference evidence="1 2" key="1">
    <citation type="submission" date="2020-02" db="EMBL/GenBank/DDBJ databases">
        <title>Genome sequencing for Kineobactrum sp. M2.</title>
        <authorList>
            <person name="Park S.-J."/>
        </authorList>
    </citation>
    <scope>NUCLEOTIDE SEQUENCE [LARGE SCALE GENOMIC DNA]</scope>
    <source>
        <strain evidence="1 2">M2</strain>
    </source>
</reference>
<gene>
    <name evidence="1" type="ORF">G3T16_00320</name>
</gene>
<dbReference type="RefSeq" id="WP_163493344.1">
    <property type="nucleotide sequence ID" value="NZ_CP048711.1"/>
</dbReference>
<proteinExistence type="predicted"/>